<dbReference type="GO" id="GO:0052621">
    <property type="term" value="F:diguanylate cyclase activity"/>
    <property type="evidence" value="ECO:0007669"/>
    <property type="project" value="UniProtKB-EC"/>
</dbReference>
<dbReference type="InterPro" id="IPR050469">
    <property type="entry name" value="Diguanylate_Cyclase"/>
</dbReference>
<dbReference type="Pfam" id="PF21118">
    <property type="entry name" value="DosC_2nd"/>
    <property type="match status" value="1"/>
</dbReference>
<dbReference type="InterPro" id="IPR043128">
    <property type="entry name" value="Rev_trsase/Diguanyl_cyclase"/>
</dbReference>
<dbReference type="PANTHER" id="PTHR45138:SF9">
    <property type="entry name" value="DIGUANYLATE CYCLASE DGCM-RELATED"/>
    <property type="match status" value="1"/>
</dbReference>
<evidence type="ECO:0000256" key="11">
    <source>
        <dbReference type="ARBA" id="ARBA00029839"/>
    </source>
</evidence>
<evidence type="ECO:0000256" key="9">
    <source>
        <dbReference type="ARBA" id="ARBA00022842"/>
    </source>
</evidence>
<sequence>MSGTTSSKVANDWNTLISGINPQSIQLNRQLVANHSGELATQFYAHMLGAEDASIFLSHDQVKTRLHGSLQQWLITLFDIDEQYDLAAAVALQVKVGEIHARIKIPMHLVLRGARYLKQHYGELLQQEPLTAEQQHECLQHFCDTLDVSMEVMAQAYASSYDRNTRSDEVYRLFSISQNLSTEREKQKGALLDWENRLMFECTLGNPNAELPALSTSEFGLWFTHKGAHAFQDYPETQLIDERINIVDEQLLADMQQGPADTRIQSLRKVRDETKRIKFLLDDIFAKSSELESGRDVLTKLLNRKFLPTVLSREITHARRNHSQFALLSLDIDYFKEVNDSYGHEAGDSVLQQLSGFLVSNSRAGDFVFRLGGEEFMVVLVDVNKHNARAIAENMRNKVSAENFMLPNGERIQITVSSGLALFNGHPDYQVILRQVDKALYDAKHLGRNRVIVADTDQL</sequence>
<comment type="cofactor">
    <cofactor evidence="2">
        <name>heme</name>
        <dbReference type="ChEBI" id="CHEBI:30413"/>
    </cofactor>
</comment>
<evidence type="ECO:0000313" key="15">
    <source>
        <dbReference type="Proteomes" id="UP000294832"/>
    </source>
</evidence>
<evidence type="ECO:0000256" key="2">
    <source>
        <dbReference type="ARBA" id="ARBA00001971"/>
    </source>
</evidence>
<evidence type="ECO:0000259" key="13">
    <source>
        <dbReference type="PROSITE" id="PS50887"/>
    </source>
</evidence>
<dbReference type="AlphaFoldDB" id="A0A4R2FDM0"/>
<dbReference type="Gene3D" id="3.30.70.270">
    <property type="match status" value="1"/>
</dbReference>
<dbReference type="RefSeq" id="WP_133038210.1">
    <property type="nucleotide sequence ID" value="NZ_SLWF01000005.1"/>
</dbReference>
<evidence type="ECO:0000256" key="12">
    <source>
        <dbReference type="ARBA" id="ARBA00034247"/>
    </source>
</evidence>
<evidence type="ECO:0000256" key="3">
    <source>
        <dbReference type="ARBA" id="ARBA00012528"/>
    </source>
</evidence>
<proteinExistence type="predicted"/>
<dbReference type="EC" id="2.7.7.65" evidence="3"/>
<evidence type="ECO:0000256" key="8">
    <source>
        <dbReference type="ARBA" id="ARBA00022741"/>
    </source>
</evidence>
<dbReference type="GO" id="GO:0005886">
    <property type="term" value="C:plasma membrane"/>
    <property type="evidence" value="ECO:0007669"/>
    <property type="project" value="TreeGrafter"/>
</dbReference>
<evidence type="ECO:0000256" key="5">
    <source>
        <dbReference type="ARBA" id="ARBA00022617"/>
    </source>
</evidence>
<comment type="caution">
    <text evidence="14">The sequence shown here is derived from an EMBL/GenBank/DDBJ whole genome shotgun (WGS) entry which is preliminary data.</text>
</comment>
<dbReference type="OrthoDB" id="9812358at2"/>
<dbReference type="SMART" id="SM00267">
    <property type="entry name" value="GGDEF"/>
    <property type="match status" value="1"/>
</dbReference>
<gene>
    <name evidence="14" type="ORF">EDC91_10538</name>
</gene>
<keyword evidence="9" id="KW-0460">Magnesium</keyword>
<dbReference type="InterPro" id="IPR044398">
    <property type="entry name" value="Globin-sensor_dom"/>
</dbReference>
<reference evidence="14 15" key="1">
    <citation type="submission" date="2019-03" db="EMBL/GenBank/DDBJ databases">
        <title>Freshwater and sediment microbial communities from various areas in North America, analyzing microbe dynamics in response to fracking.</title>
        <authorList>
            <person name="Lamendella R."/>
        </authorList>
    </citation>
    <scope>NUCLEOTIDE SEQUENCE [LARGE SCALE GENOMIC DNA]</scope>
    <source>
        <strain evidence="14 15">74A</strain>
    </source>
</reference>
<keyword evidence="5" id="KW-0349">Heme</keyword>
<dbReference type="GO" id="GO:0020037">
    <property type="term" value="F:heme binding"/>
    <property type="evidence" value="ECO:0007669"/>
    <property type="project" value="InterPro"/>
</dbReference>
<evidence type="ECO:0000256" key="1">
    <source>
        <dbReference type="ARBA" id="ARBA00001946"/>
    </source>
</evidence>
<evidence type="ECO:0000256" key="4">
    <source>
        <dbReference type="ARBA" id="ARBA00015125"/>
    </source>
</evidence>
<dbReference type="GO" id="GO:0046872">
    <property type="term" value="F:metal ion binding"/>
    <property type="evidence" value="ECO:0007669"/>
    <property type="project" value="UniProtKB-KW"/>
</dbReference>
<name>A0A4R2FDM0_9GAMM</name>
<keyword evidence="7" id="KW-0479">Metal-binding</keyword>
<dbReference type="UniPathway" id="UPA00599"/>
<dbReference type="Gene3D" id="1.10.490.10">
    <property type="entry name" value="Globins"/>
    <property type="match status" value="1"/>
</dbReference>
<dbReference type="SUPFAM" id="SSF46458">
    <property type="entry name" value="Globin-like"/>
    <property type="match status" value="1"/>
</dbReference>
<keyword evidence="6" id="KW-0808">Transferase</keyword>
<evidence type="ECO:0000256" key="7">
    <source>
        <dbReference type="ARBA" id="ARBA00022723"/>
    </source>
</evidence>
<dbReference type="GO" id="GO:0043709">
    <property type="term" value="P:cell adhesion involved in single-species biofilm formation"/>
    <property type="evidence" value="ECO:0007669"/>
    <property type="project" value="TreeGrafter"/>
</dbReference>
<feature type="domain" description="GGDEF" evidence="13">
    <location>
        <begin position="323"/>
        <end position="456"/>
    </location>
</feature>
<dbReference type="CDD" id="cd01949">
    <property type="entry name" value="GGDEF"/>
    <property type="match status" value="1"/>
</dbReference>
<dbReference type="SUPFAM" id="SSF55073">
    <property type="entry name" value="Nucleotide cyclase"/>
    <property type="match status" value="1"/>
</dbReference>
<dbReference type="GO" id="GO:1902201">
    <property type="term" value="P:negative regulation of bacterial-type flagellum-dependent cell motility"/>
    <property type="evidence" value="ECO:0007669"/>
    <property type="project" value="TreeGrafter"/>
</dbReference>
<dbReference type="Proteomes" id="UP000294832">
    <property type="component" value="Unassembled WGS sequence"/>
</dbReference>
<dbReference type="CDD" id="cd14757">
    <property type="entry name" value="GS_EcDosC-like_GGDEF"/>
    <property type="match status" value="1"/>
</dbReference>
<dbReference type="Pfam" id="PF00990">
    <property type="entry name" value="GGDEF"/>
    <property type="match status" value="1"/>
</dbReference>
<dbReference type="InterPro" id="IPR029787">
    <property type="entry name" value="Nucleotide_cyclase"/>
</dbReference>
<organism evidence="14 15">
    <name type="scientific">Shewanella fodinae</name>
    <dbReference type="NCBI Taxonomy" id="552357"/>
    <lineage>
        <taxon>Bacteria</taxon>
        <taxon>Pseudomonadati</taxon>
        <taxon>Pseudomonadota</taxon>
        <taxon>Gammaproteobacteria</taxon>
        <taxon>Alteromonadales</taxon>
        <taxon>Shewanellaceae</taxon>
        <taxon>Shewanella</taxon>
    </lineage>
</organism>
<dbReference type="InterPro" id="IPR012292">
    <property type="entry name" value="Globin/Proto"/>
</dbReference>
<dbReference type="GO" id="GO:0000166">
    <property type="term" value="F:nucleotide binding"/>
    <property type="evidence" value="ECO:0007669"/>
    <property type="project" value="UniProtKB-KW"/>
</dbReference>
<dbReference type="InterPro" id="IPR009050">
    <property type="entry name" value="Globin-like_sf"/>
</dbReference>
<dbReference type="InterPro" id="IPR000160">
    <property type="entry name" value="GGDEF_dom"/>
</dbReference>
<dbReference type="PROSITE" id="PS50887">
    <property type="entry name" value="GGDEF"/>
    <property type="match status" value="1"/>
</dbReference>
<dbReference type="InterPro" id="IPR048442">
    <property type="entry name" value="DosC_2nd"/>
</dbReference>
<dbReference type="PANTHER" id="PTHR45138">
    <property type="entry name" value="REGULATORY COMPONENTS OF SENSORY TRANSDUCTION SYSTEM"/>
    <property type="match status" value="1"/>
</dbReference>
<dbReference type="FunFam" id="3.30.70.270:FF:000001">
    <property type="entry name" value="Diguanylate cyclase domain protein"/>
    <property type="match status" value="1"/>
</dbReference>
<comment type="cofactor">
    <cofactor evidence="1">
        <name>Mg(2+)</name>
        <dbReference type="ChEBI" id="CHEBI:18420"/>
    </cofactor>
</comment>
<dbReference type="Pfam" id="PF11563">
    <property type="entry name" value="Protoglobin"/>
    <property type="match status" value="1"/>
</dbReference>
<accession>A0A4R2FDM0</accession>
<comment type="catalytic activity">
    <reaction evidence="12">
        <text>2 GTP = 3',3'-c-di-GMP + 2 diphosphate</text>
        <dbReference type="Rhea" id="RHEA:24898"/>
        <dbReference type="ChEBI" id="CHEBI:33019"/>
        <dbReference type="ChEBI" id="CHEBI:37565"/>
        <dbReference type="ChEBI" id="CHEBI:58805"/>
        <dbReference type="EC" id="2.7.7.65"/>
    </reaction>
</comment>
<protein>
    <recommendedName>
        <fullName evidence="4">Diguanylate cyclase DosC</fullName>
        <ecNumber evidence="3">2.7.7.65</ecNumber>
    </recommendedName>
    <alternativeName>
        <fullName evidence="11">Direct oxygen-sensing cyclase</fullName>
    </alternativeName>
</protein>
<dbReference type="GO" id="GO:0019825">
    <property type="term" value="F:oxygen binding"/>
    <property type="evidence" value="ECO:0007669"/>
    <property type="project" value="InterPro"/>
</dbReference>
<evidence type="ECO:0000256" key="6">
    <source>
        <dbReference type="ARBA" id="ARBA00022679"/>
    </source>
</evidence>
<evidence type="ECO:0000256" key="10">
    <source>
        <dbReference type="ARBA" id="ARBA00023004"/>
    </source>
</evidence>
<keyword evidence="10" id="KW-0408">Iron</keyword>
<dbReference type="EMBL" id="SLWF01000005">
    <property type="protein sequence ID" value="TCN87036.1"/>
    <property type="molecule type" value="Genomic_DNA"/>
</dbReference>
<evidence type="ECO:0000313" key="14">
    <source>
        <dbReference type="EMBL" id="TCN87036.1"/>
    </source>
</evidence>
<dbReference type="NCBIfam" id="TIGR00254">
    <property type="entry name" value="GGDEF"/>
    <property type="match status" value="1"/>
</dbReference>
<keyword evidence="8" id="KW-0547">Nucleotide-binding</keyword>
<dbReference type="InterPro" id="IPR039435">
    <property type="entry name" value="DosC_GS"/>
</dbReference>
<keyword evidence="15" id="KW-1185">Reference proteome</keyword>